<name>A0ABQ5JRH9_9LACO</name>
<dbReference type="RefSeq" id="WP_407882366.1">
    <property type="nucleotide sequence ID" value="NZ_BQXO01000001.1"/>
</dbReference>
<dbReference type="PROSITE" id="PS00731">
    <property type="entry name" value="AP_NUCLEASE_F2_3"/>
    <property type="match status" value="1"/>
</dbReference>
<evidence type="ECO:0000256" key="2">
    <source>
        <dbReference type="ARBA" id="ARBA00022723"/>
    </source>
</evidence>
<dbReference type="Pfam" id="PF01261">
    <property type="entry name" value="AP_endonuc_2"/>
    <property type="match status" value="1"/>
</dbReference>
<feature type="binding site" evidence="7">
    <location>
        <position position="144"/>
    </location>
    <ligand>
        <name>Zn(2+)</name>
        <dbReference type="ChEBI" id="CHEBI:29105"/>
        <label>2</label>
    </ligand>
</feature>
<feature type="binding site" evidence="7">
    <location>
        <position position="213"/>
    </location>
    <ligand>
        <name>Zn(2+)</name>
        <dbReference type="ChEBI" id="CHEBI:29105"/>
        <label>2</label>
    </ligand>
</feature>
<dbReference type="InterPro" id="IPR036237">
    <property type="entry name" value="Xyl_isomerase-like_sf"/>
</dbReference>
<dbReference type="PANTHER" id="PTHR21445:SF0">
    <property type="entry name" value="APURINIC-APYRIMIDINIC ENDONUCLEASE"/>
    <property type="match status" value="1"/>
</dbReference>
<gene>
    <name evidence="7 9" type="primary">nfo</name>
    <name evidence="9" type="ORF">JCM31185_03970</name>
</gene>
<proteinExistence type="inferred from homology"/>
<keyword evidence="7" id="KW-0540">Nuclease</keyword>
<dbReference type="PROSITE" id="PS00730">
    <property type="entry name" value="AP_NUCLEASE_F2_2"/>
    <property type="match status" value="1"/>
</dbReference>
<feature type="binding site" evidence="7">
    <location>
        <position position="228"/>
    </location>
    <ligand>
        <name>Zn(2+)</name>
        <dbReference type="ChEBI" id="CHEBI:29105"/>
        <label>3</label>
    </ligand>
</feature>
<feature type="domain" description="Xylose isomerase-like TIM barrel" evidence="8">
    <location>
        <begin position="20"/>
        <end position="268"/>
    </location>
</feature>
<evidence type="ECO:0000259" key="8">
    <source>
        <dbReference type="Pfam" id="PF01261"/>
    </source>
</evidence>
<comment type="catalytic activity">
    <reaction evidence="7">
        <text>Endonucleolytic cleavage to 5'-phosphooligonucleotide end-products.</text>
        <dbReference type="EC" id="3.1.21.2"/>
    </reaction>
</comment>
<keyword evidence="6 7" id="KW-0234">DNA repair</keyword>
<keyword evidence="3 7" id="KW-0227">DNA damage</keyword>
<feature type="binding site" evidence="7">
    <location>
        <position position="181"/>
    </location>
    <ligand>
        <name>Zn(2+)</name>
        <dbReference type="ChEBI" id="CHEBI:29105"/>
        <label>3</label>
    </ligand>
</feature>
<dbReference type="EC" id="3.1.21.2" evidence="7"/>
<dbReference type="PROSITE" id="PS51432">
    <property type="entry name" value="AP_NUCLEASE_F2_4"/>
    <property type="match status" value="1"/>
</dbReference>
<evidence type="ECO:0000256" key="4">
    <source>
        <dbReference type="ARBA" id="ARBA00022801"/>
    </source>
</evidence>
<dbReference type="Proteomes" id="UP001628078">
    <property type="component" value="Unassembled WGS sequence"/>
</dbReference>
<comment type="function">
    <text evidence="7">Endonuclease IV plays a role in DNA repair. It cleaves phosphodiester bonds at apurinic or apyrimidinic (AP) sites, generating a 3'-hydroxyl group and a 5'-terminal sugar phosphate.</text>
</comment>
<evidence type="ECO:0000313" key="10">
    <source>
        <dbReference type="Proteomes" id="UP001628078"/>
    </source>
</evidence>
<evidence type="ECO:0000256" key="1">
    <source>
        <dbReference type="ARBA" id="ARBA00005340"/>
    </source>
</evidence>
<sequence>MLVGSHVSMSGQKMLLGSAQEAATYHANTFMIYTGAPQNTRRKTIDQLNIPAGRAYMAEHDLAHVVVHAPYIVNLGNTYKPDNFAFAVEFLREEVRRADAIGAEQIVLHPGAHVGAGPSVAIASINKGLNEILSPTQQVQIALETMAGKGTEVGVSFDQLAQMIDGVTLNDKLSICFDTCHTSDAGYAIKDDFDAVINDFDQIIGLDRLKVVHLNDSKNPQGAHKDRHANLGYGMIGFERLNAIAHDPRFETVPKIMETPYVAVDPEHNPKDKRAPYGYEIAELNAGQFNNHLVTDIANQADFTAFLK</sequence>
<organism evidence="9 10">
    <name type="scientific">Furfurilactobacillus curtus</name>
    <dbReference type="NCBI Taxonomy" id="1746200"/>
    <lineage>
        <taxon>Bacteria</taxon>
        <taxon>Bacillati</taxon>
        <taxon>Bacillota</taxon>
        <taxon>Bacilli</taxon>
        <taxon>Lactobacillales</taxon>
        <taxon>Lactobacillaceae</taxon>
        <taxon>Furfurilactobacillus</taxon>
    </lineage>
</organism>
<dbReference type="EMBL" id="BQXO01000001">
    <property type="protein sequence ID" value="GKT05108.1"/>
    <property type="molecule type" value="Genomic_DNA"/>
</dbReference>
<evidence type="ECO:0000256" key="6">
    <source>
        <dbReference type="ARBA" id="ARBA00023204"/>
    </source>
</evidence>
<dbReference type="HAMAP" id="MF_00152">
    <property type="entry name" value="Nfo"/>
    <property type="match status" value="1"/>
</dbReference>
<dbReference type="Gene3D" id="3.20.20.150">
    <property type="entry name" value="Divalent-metal-dependent TIM barrel enzymes"/>
    <property type="match status" value="1"/>
</dbReference>
<comment type="cofactor">
    <cofactor evidence="7">
        <name>Zn(2+)</name>
        <dbReference type="ChEBI" id="CHEBI:29105"/>
    </cofactor>
    <text evidence="7">Binds 3 Zn(2+) ions.</text>
</comment>
<evidence type="ECO:0000256" key="5">
    <source>
        <dbReference type="ARBA" id="ARBA00022833"/>
    </source>
</evidence>
<comment type="similarity">
    <text evidence="1 7">Belongs to the AP endonuclease 2 family.</text>
</comment>
<feature type="binding site" evidence="7">
    <location>
        <position position="68"/>
    </location>
    <ligand>
        <name>Zn(2+)</name>
        <dbReference type="ChEBI" id="CHEBI:29105"/>
        <label>1</label>
    </ligand>
</feature>
<keyword evidence="4 7" id="KW-0378">Hydrolase</keyword>
<feature type="binding site" evidence="7">
    <location>
        <position position="178"/>
    </location>
    <ligand>
        <name>Zn(2+)</name>
        <dbReference type="ChEBI" id="CHEBI:29105"/>
        <label>2</label>
    </ligand>
</feature>
<dbReference type="NCBIfam" id="NF002196">
    <property type="entry name" value="PRK01060.1-1"/>
    <property type="match status" value="1"/>
</dbReference>
<evidence type="ECO:0000313" key="9">
    <source>
        <dbReference type="EMBL" id="GKT05108.1"/>
    </source>
</evidence>
<comment type="caution">
    <text evidence="9">The sequence shown here is derived from an EMBL/GenBank/DDBJ whole genome shotgun (WGS) entry which is preliminary data.</text>
</comment>
<keyword evidence="7 9" id="KW-0255">Endonuclease</keyword>
<feature type="binding site" evidence="7">
    <location>
        <position position="144"/>
    </location>
    <ligand>
        <name>Zn(2+)</name>
        <dbReference type="ChEBI" id="CHEBI:29105"/>
        <label>1</label>
    </ligand>
</feature>
<dbReference type="SMART" id="SM00518">
    <property type="entry name" value="AP2Ec"/>
    <property type="match status" value="1"/>
</dbReference>
<accession>A0ABQ5JRH9</accession>
<keyword evidence="10" id="KW-1185">Reference proteome</keyword>
<dbReference type="InterPro" id="IPR013022">
    <property type="entry name" value="Xyl_isomerase-like_TIM-brl"/>
</dbReference>
<dbReference type="GO" id="GO:0004519">
    <property type="term" value="F:endonuclease activity"/>
    <property type="evidence" value="ECO:0007669"/>
    <property type="project" value="UniProtKB-KW"/>
</dbReference>
<keyword evidence="5 7" id="KW-0862">Zinc</keyword>
<evidence type="ECO:0000256" key="3">
    <source>
        <dbReference type="ARBA" id="ARBA00022763"/>
    </source>
</evidence>
<keyword evidence="2 7" id="KW-0479">Metal-binding</keyword>
<protein>
    <recommendedName>
        <fullName evidence="7">Probable endonuclease 4</fullName>
        <ecNumber evidence="7">3.1.21.2</ecNumber>
    </recommendedName>
    <alternativeName>
        <fullName evidence="7">Endodeoxyribonuclease IV</fullName>
    </alternativeName>
    <alternativeName>
        <fullName evidence="7">Endonuclease IV</fullName>
    </alternativeName>
</protein>
<dbReference type="PANTHER" id="PTHR21445">
    <property type="entry name" value="ENDONUCLEASE IV ENDODEOXYRIBONUCLEASE IV"/>
    <property type="match status" value="1"/>
</dbReference>
<dbReference type="NCBIfam" id="TIGR00587">
    <property type="entry name" value="nfo"/>
    <property type="match status" value="1"/>
</dbReference>
<feature type="binding site" evidence="7">
    <location>
        <position position="109"/>
    </location>
    <ligand>
        <name>Zn(2+)</name>
        <dbReference type="ChEBI" id="CHEBI:29105"/>
        <label>1</label>
    </ligand>
</feature>
<feature type="binding site" evidence="7">
    <location>
        <position position="258"/>
    </location>
    <ligand>
        <name>Zn(2+)</name>
        <dbReference type="ChEBI" id="CHEBI:29105"/>
        <label>2</label>
    </ligand>
</feature>
<dbReference type="SUPFAM" id="SSF51658">
    <property type="entry name" value="Xylose isomerase-like"/>
    <property type="match status" value="1"/>
</dbReference>
<feature type="binding site" evidence="7">
    <location>
        <position position="226"/>
    </location>
    <ligand>
        <name>Zn(2+)</name>
        <dbReference type="ChEBI" id="CHEBI:29105"/>
        <label>3</label>
    </ligand>
</feature>
<dbReference type="InterPro" id="IPR001719">
    <property type="entry name" value="AP_endonuc_2"/>
</dbReference>
<dbReference type="CDD" id="cd00019">
    <property type="entry name" value="AP2Ec"/>
    <property type="match status" value="1"/>
</dbReference>
<evidence type="ECO:0000256" key="7">
    <source>
        <dbReference type="HAMAP-Rule" id="MF_00152"/>
    </source>
</evidence>
<reference evidence="9 10" key="1">
    <citation type="submission" date="2022-03" db="EMBL/GenBank/DDBJ databases">
        <title>Draft genome sequence of Furfurilactobacillus curtus JCM 31185.</title>
        <authorList>
            <person name="Suzuki S."/>
            <person name="Endo A."/>
            <person name="Kajikawa A."/>
        </authorList>
    </citation>
    <scope>NUCLEOTIDE SEQUENCE [LARGE SCALE GENOMIC DNA]</scope>
    <source>
        <strain evidence="9 10">JCM 31185</strain>
    </source>
</reference>
<dbReference type="InterPro" id="IPR018246">
    <property type="entry name" value="AP_endonuc_F2_Zn_BS"/>
</dbReference>